<dbReference type="PANTHER" id="PTHR39190">
    <property type="entry name" value="FLAGELLAR ASSEMBLY FACTOR FLIW"/>
    <property type="match status" value="1"/>
</dbReference>
<dbReference type="SUPFAM" id="SSF141457">
    <property type="entry name" value="BH3618-like"/>
    <property type="match status" value="1"/>
</dbReference>
<keyword evidence="2" id="KW-1005">Bacterial flagellum biogenesis</keyword>
<dbReference type="PANTHER" id="PTHR39190:SF1">
    <property type="entry name" value="FLAGELLAR ASSEMBLY FACTOR FLIW"/>
    <property type="match status" value="1"/>
</dbReference>
<keyword evidence="3" id="KW-0810">Translation regulation</keyword>
<protein>
    <recommendedName>
        <fullName evidence="6">Flagellar assembly factor FliW</fullName>
    </recommendedName>
</protein>
<evidence type="ECO:0000256" key="3">
    <source>
        <dbReference type="ARBA" id="ARBA00022845"/>
    </source>
</evidence>
<keyword evidence="1" id="KW-0963">Cytoplasm</keyword>
<evidence type="ECO:0000313" key="4">
    <source>
        <dbReference type="EMBL" id="GAA3863777.1"/>
    </source>
</evidence>
<evidence type="ECO:0000256" key="2">
    <source>
        <dbReference type="ARBA" id="ARBA00022795"/>
    </source>
</evidence>
<keyword evidence="5" id="KW-1185">Reference proteome</keyword>
<evidence type="ECO:0008006" key="6">
    <source>
        <dbReference type="Google" id="ProtNLM"/>
    </source>
</evidence>
<dbReference type="Pfam" id="PF02623">
    <property type="entry name" value="FliW"/>
    <property type="match status" value="1"/>
</dbReference>
<dbReference type="Gene3D" id="2.30.290.10">
    <property type="entry name" value="BH3618-like"/>
    <property type="match status" value="1"/>
</dbReference>
<dbReference type="EMBL" id="BAABCN010000002">
    <property type="protein sequence ID" value="GAA3863777.1"/>
    <property type="molecule type" value="Genomic_DNA"/>
</dbReference>
<dbReference type="InterPro" id="IPR024046">
    <property type="entry name" value="Flagellar_assmbl_FliW_dom_sf"/>
</dbReference>
<dbReference type="InterPro" id="IPR003775">
    <property type="entry name" value="Flagellar_assembly_factor_FliW"/>
</dbReference>
<name>A0ABP7K450_9MICO</name>
<sequence>MSAAEMSNAGENVAGESTVGEGTVGEGTAMRFTAPPFGLEPLRDFSLVAVDGSTGLYSLRPDGFPQTRLFLLDAAVHLPGYQPTLSDEQCASVELTSPDDVLIYVVVNPSDGESTVNLMAPIVVNRLTSVAAQLILDDPTWPLKAPLASLVAH</sequence>
<dbReference type="Proteomes" id="UP001501803">
    <property type="component" value="Unassembled WGS sequence"/>
</dbReference>
<gene>
    <name evidence="4" type="ORF">GCM10022381_04650</name>
</gene>
<comment type="caution">
    <text evidence="4">The sequence shown here is derived from an EMBL/GenBank/DDBJ whole genome shotgun (WGS) entry which is preliminary data.</text>
</comment>
<reference evidence="5" key="1">
    <citation type="journal article" date="2019" name="Int. J. Syst. Evol. Microbiol.">
        <title>The Global Catalogue of Microorganisms (GCM) 10K type strain sequencing project: providing services to taxonomists for standard genome sequencing and annotation.</title>
        <authorList>
            <consortium name="The Broad Institute Genomics Platform"/>
            <consortium name="The Broad Institute Genome Sequencing Center for Infectious Disease"/>
            <person name="Wu L."/>
            <person name="Ma J."/>
        </authorList>
    </citation>
    <scope>NUCLEOTIDE SEQUENCE [LARGE SCALE GENOMIC DNA]</scope>
    <source>
        <strain evidence="5">JCM 17021</strain>
    </source>
</reference>
<accession>A0ABP7K450</accession>
<proteinExistence type="predicted"/>
<evidence type="ECO:0000313" key="5">
    <source>
        <dbReference type="Proteomes" id="UP001501803"/>
    </source>
</evidence>
<evidence type="ECO:0000256" key="1">
    <source>
        <dbReference type="ARBA" id="ARBA00022490"/>
    </source>
</evidence>
<dbReference type="RefSeq" id="WP_345061875.1">
    <property type="nucleotide sequence ID" value="NZ_BAABCN010000002.1"/>
</dbReference>
<organism evidence="4 5">
    <name type="scientific">Leifsonia kafniensis</name>
    <dbReference type="NCBI Taxonomy" id="475957"/>
    <lineage>
        <taxon>Bacteria</taxon>
        <taxon>Bacillati</taxon>
        <taxon>Actinomycetota</taxon>
        <taxon>Actinomycetes</taxon>
        <taxon>Micrococcales</taxon>
        <taxon>Microbacteriaceae</taxon>
        <taxon>Leifsonia</taxon>
    </lineage>
</organism>